<dbReference type="Pfam" id="PF13649">
    <property type="entry name" value="Methyltransf_25"/>
    <property type="match status" value="1"/>
</dbReference>
<keyword evidence="2" id="KW-0489">Methyltransferase</keyword>
<reference evidence="2 3" key="1">
    <citation type="submission" date="2016-05" db="EMBL/GenBank/DDBJ databases">
        <title>Paenibacillus oryzae. sp. nov., isolated from the rice root.</title>
        <authorList>
            <person name="Zhang J."/>
            <person name="Zhang X."/>
        </authorList>
    </citation>
    <scope>NUCLEOTIDE SEQUENCE [LARGE SCALE GENOMIC DNA]</scope>
    <source>
        <strain evidence="2 3">1DrF-4</strain>
    </source>
</reference>
<dbReference type="EMBL" id="LYPA01000067">
    <property type="protein sequence ID" value="OBR64021.1"/>
    <property type="molecule type" value="Genomic_DNA"/>
</dbReference>
<comment type="caution">
    <text evidence="2">The sequence shown here is derived from an EMBL/GenBank/DDBJ whole genome shotgun (WGS) entry which is preliminary data.</text>
</comment>
<evidence type="ECO:0000259" key="1">
    <source>
        <dbReference type="Pfam" id="PF13649"/>
    </source>
</evidence>
<keyword evidence="3" id="KW-1185">Reference proteome</keyword>
<feature type="domain" description="Methyltransferase" evidence="1">
    <location>
        <begin position="51"/>
        <end position="148"/>
    </location>
</feature>
<dbReference type="InterPro" id="IPR029063">
    <property type="entry name" value="SAM-dependent_MTases_sf"/>
</dbReference>
<accession>A0A1A5YEF8</accession>
<dbReference type="GO" id="GO:0008168">
    <property type="term" value="F:methyltransferase activity"/>
    <property type="evidence" value="ECO:0007669"/>
    <property type="project" value="UniProtKB-KW"/>
</dbReference>
<proteinExistence type="predicted"/>
<organism evidence="2 3">
    <name type="scientific">Paenibacillus oryzae</name>
    <dbReference type="NCBI Taxonomy" id="1844972"/>
    <lineage>
        <taxon>Bacteria</taxon>
        <taxon>Bacillati</taxon>
        <taxon>Bacillota</taxon>
        <taxon>Bacilli</taxon>
        <taxon>Bacillales</taxon>
        <taxon>Paenibacillaceae</taxon>
        <taxon>Paenibacillus</taxon>
    </lineage>
</organism>
<name>A0A1A5YEF8_9BACL</name>
<dbReference type="CDD" id="cd02440">
    <property type="entry name" value="AdoMet_MTases"/>
    <property type="match status" value="1"/>
</dbReference>
<dbReference type="AlphaFoldDB" id="A0A1A5YEF8"/>
<gene>
    <name evidence="2" type="ORF">A7K91_20225</name>
</gene>
<sequence>MEVIKMKVKDNMVFLRSFMKNPKHIGSIIPSSRFLAKKMVKQAPWSEVKAIAELGSGTGAITRHISNHVTDSMKVLMFEMNDKMRTSLEHEFPQYSSYKNAENLAECMKQQHIEQLDCIFSGLPFFNFESELRKTLVDQIVQALKPGGLFIAFQYSLQMKKILSEHFIIETIPFVPLNIPPAFVYVCRKKKT</sequence>
<dbReference type="Proteomes" id="UP000092024">
    <property type="component" value="Unassembled WGS sequence"/>
</dbReference>
<dbReference type="InterPro" id="IPR041698">
    <property type="entry name" value="Methyltransf_25"/>
</dbReference>
<protein>
    <submittedName>
        <fullName evidence="2">Phospholipid methyltransferase</fullName>
    </submittedName>
</protein>
<dbReference type="SUPFAM" id="SSF53335">
    <property type="entry name" value="S-adenosyl-L-methionine-dependent methyltransferases"/>
    <property type="match status" value="1"/>
</dbReference>
<evidence type="ECO:0000313" key="2">
    <source>
        <dbReference type="EMBL" id="OBR64021.1"/>
    </source>
</evidence>
<dbReference type="Gene3D" id="3.40.50.150">
    <property type="entry name" value="Vaccinia Virus protein VP39"/>
    <property type="match status" value="1"/>
</dbReference>
<keyword evidence="2" id="KW-0808">Transferase</keyword>
<dbReference type="STRING" id="1844972.A7K91_20225"/>
<dbReference type="GO" id="GO:0032259">
    <property type="term" value="P:methylation"/>
    <property type="evidence" value="ECO:0007669"/>
    <property type="project" value="UniProtKB-KW"/>
</dbReference>
<evidence type="ECO:0000313" key="3">
    <source>
        <dbReference type="Proteomes" id="UP000092024"/>
    </source>
</evidence>